<evidence type="ECO:0000256" key="13">
    <source>
        <dbReference type="ARBA" id="ARBA00024184"/>
    </source>
</evidence>
<evidence type="ECO:0000256" key="8">
    <source>
        <dbReference type="ARBA" id="ARBA00022821"/>
    </source>
</evidence>
<evidence type="ECO:0000256" key="14">
    <source>
        <dbReference type="ARBA" id="ARBA00038393"/>
    </source>
</evidence>
<dbReference type="Pfam" id="PF01657">
    <property type="entry name" value="Stress-antifung"/>
    <property type="match status" value="1"/>
</dbReference>
<evidence type="ECO:0000313" key="18">
    <source>
        <dbReference type="Proteomes" id="UP001497516"/>
    </source>
</evidence>
<comment type="subcellular location">
    <subcellularLocation>
        <location evidence="13">Cell junction</location>
        <location evidence="13">Plasmodesma</location>
    </subcellularLocation>
    <subcellularLocation>
        <location evidence="1">Cell membrane</location>
        <topology evidence="1">Single-pass type I membrane protein</topology>
    </subcellularLocation>
</comment>
<dbReference type="Proteomes" id="UP001497516">
    <property type="component" value="Chromosome 5"/>
</dbReference>
<evidence type="ECO:0000259" key="16">
    <source>
        <dbReference type="PROSITE" id="PS51473"/>
    </source>
</evidence>
<dbReference type="PROSITE" id="PS51473">
    <property type="entry name" value="GNK2"/>
    <property type="match status" value="1"/>
</dbReference>
<dbReference type="GO" id="GO:0005886">
    <property type="term" value="C:plasma membrane"/>
    <property type="evidence" value="ECO:0007669"/>
    <property type="project" value="UniProtKB-SubCell"/>
</dbReference>
<keyword evidence="10" id="KW-0044">Antibiotic</keyword>
<keyword evidence="3" id="KW-0295">Fungicide</keyword>
<sequence length="147" mass="16160">MGSRLMMSAVVFIIIFFFSSIHGIKADEDDDSMSPVGSPPIKLKPKAGVACNKTNYTTVYPTDSYVRHVLEELGDEVSKSKSYAKVIKFPEIDHPIMSGQGACMKNVSKAVCAKCLKDGAKKVLEKCPRRVGAQFNATACQLRYDVY</sequence>
<proteinExistence type="inferred from homology"/>
<evidence type="ECO:0000256" key="5">
    <source>
        <dbReference type="ARBA" id="ARBA00022729"/>
    </source>
</evidence>
<protein>
    <recommendedName>
        <fullName evidence="16">Gnk2-homologous domain-containing protein</fullName>
    </recommendedName>
</protein>
<evidence type="ECO:0000256" key="12">
    <source>
        <dbReference type="ARBA" id="ARBA00023157"/>
    </source>
</evidence>
<evidence type="ECO:0000256" key="7">
    <source>
        <dbReference type="ARBA" id="ARBA00022737"/>
    </source>
</evidence>
<dbReference type="Gene3D" id="3.30.430.20">
    <property type="entry name" value="Gnk2 domain, C-X8-C-X2-C motif"/>
    <property type="match status" value="1"/>
</dbReference>
<keyword evidence="8" id="KW-0611">Plant defense</keyword>
<keyword evidence="2" id="KW-0929">Antimicrobial</keyword>
<feature type="chain" id="PRO_5043729744" description="Gnk2-homologous domain-containing protein" evidence="15">
    <location>
        <begin position="27"/>
        <end position="147"/>
    </location>
</feature>
<dbReference type="AlphaFoldDB" id="A0AAV2EPL1"/>
<dbReference type="GO" id="GO:0050832">
    <property type="term" value="P:defense response to fungus"/>
    <property type="evidence" value="ECO:0007669"/>
    <property type="project" value="UniProtKB-KW"/>
</dbReference>
<dbReference type="GO" id="GO:0005537">
    <property type="term" value="F:D-mannose binding"/>
    <property type="evidence" value="ECO:0007669"/>
    <property type="project" value="UniProtKB-KW"/>
</dbReference>
<evidence type="ECO:0000256" key="2">
    <source>
        <dbReference type="ARBA" id="ARBA00022529"/>
    </source>
</evidence>
<organism evidence="17 18">
    <name type="scientific">Linum trigynum</name>
    <dbReference type="NCBI Taxonomy" id="586398"/>
    <lineage>
        <taxon>Eukaryota</taxon>
        <taxon>Viridiplantae</taxon>
        <taxon>Streptophyta</taxon>
        <taxon>Embryophyta</taxon>
        <taxon>Tracheophyta</taxon>
        <taxon>Spermatophyta</taxon>
        <taxon>Magnoliopsida</taxon>
        <taxon>eudicotyledons</taxon>
        <taxon>Gunneridae</taxon>
        <taxon>Pentapetalae</taxon>
        <taxon>rosids</taxon>
        <taxon>fabids</taxon>
        <taxon>Malpighiales</taxon>
        <taxon>Linaceae</taxon>
        <taxon>Linum</taxon>
    </lineage>
</organism>
<evidence type="ECO:0000313" key="17">
    <source>
        <dbReference type="EMBL" id="CAL1387647.1"/>
    </source>
</evidence>
<dbReference type="PANTHER" id="PTHR32080">
    <property type="entry name" value="ANTIFUNGAL PROTEIN GINKBILOBIN-2-LIKE"/>
    <property type="match status" value="1"/>
</dbReference>
<feature type="domain" description="Gnk2-homologous" evidence="16">
    <location>
        <begin position="44"/>
        <end position="147"/>
    </location>
</feature>
<keyword evidence="18" id="KW-1185">Reference proteome</keyword>
<evidence type="ECO:0000256" key="11">
    <source>
        <dbReference type="ARBA" id="ARBA00023035"/>
    </source>
</evidence>
<evidence type="ECO:0000256" key="15">
    <source>
        <dbReference type="SAM" id="SignalP"/>
    </source>
</evidence>
<name>A0AAV2EPL1_9ROSI</name>
<dbReference type="PANTHER" id="PTHR32080:SF54">
    <property type="entry name" value="GNK2-HOMOLOGOUS DOMAIN-CONTAINING PROTEIN"/>
    <property type="match status" value="1"/>
</dbReference>
<keyword evidence="9" id="KW-0965">Cell junction</keyword>
<reference evidence="17 18" key="1">
    <citation type="submission" date="2024-04" db="EMBL/GenBank/DDBJ databases">
        <authorList>
            <person name="Fracassetti M."/>
        </authorList>
    </citation>
    <scope>NUCLEOTIDE SEQUENCE [LARGE SCALE GENOMIC DNA]</scope>
</reference>
<gene>
    <name evidence="17" type="ORF">LTRI10_LOCUS28620</name>
</gene>
<dbReference type="EMBL" id="OZ034818">
    <property type="protein sequence ID" value="CAL1387647.1"/>
    <property type="molecule type" value="Genomic_DNA"/>
</dbReference>
<keyword evidence="12" id="KW-1015">Disulfide bond</keyword>
<dbReference type="GO" id="GO:0042742">
    <property type="term" value="P:defense response to bacterium"/>
    <property type="evidence" value="ECO:0007669"/>
    <property type="project" value="UniProtKB-KW"/>
</dbReference>
<dbReference type="InterPro" id="IPR051378">
    <property type="entry name" value="Cell2Cell_Antifungal"/>
</dbReference>
<comment type="similarity">
    <text evidence="14">Belongs to the cysteine-rich repeat secretory protein family. Plasmodesmata-located proteins (PDLD) subfamily.</text>
</comment>
<keyword evidence="7" id="KW-0677">Repeat</keyword>
<evidence type="ECO:0000256" key="3">
    <source>
        <dbReference type="ARBA" id="ARBA00022577"/>
    </source>
</evidence>
<dbReference type="GO" id="GO:0031640">
    <property type="term" value="P:killing of cells of another organism"/>
    <property type="evidence" value="ECO:0007669"/>
    <property type="project" value="UniProtKB-KW"/>
</dbReference>
<evidence type="ECO:0000256" key="1">
    <source>
        <dbReference type="ARBA" id="ARBA00004251"/>
    </source>
</evidence>
<accession>A0AAV2EPL1</accession>
<keyword evidence="6" id="KW-0430">Lectin</keyword>
<dbReference type="CDD" id="cd23509">
    <property type="entry name" value="Gnk2-like"/>
    <property type="match status" value="1"/>
</dbReference>
<evidence type="ECO:0000256" key="10">
    <source>
        <dbReference type="ARBA" id="ARBA00023022"/>
    </source>
</evidence>
<keyword evidence="4" id="KW-0945">Host-virus interaction</keyword>
<keyword evidence="11" id="KW-0465">Mannose-binding</keyword>
<evidence type="ECO:0000256" key="4">
    <source>
        <dbReference type="ARBA" id="ARBA00022581"/>
    </source>
</evidence>
<dbReference type="InterPro" id="IPR038408">
    <property type="entry name" value="GNK2_sf"/>
</dbReference>
<keyword evidence="5 15" id="KW-0732">Signal</keyword>
<evidence type="ECO:0000256" key="6">
    <source>
        <dbReference type="ARBA" id="ARBA00022734"/>
    </source>
</evidence>
<dbReference type="GO" id="GO:0009506">
    <property type="term" value="C:plasmodesma"/>
    <property type="evidence" value="ECO:0007669"/>
    <property type="project" value="UniProtKB-SubCell"/>
</dbReference>
<feature type="signal peptide" evidence="15">
    <location>
        <begin position="1"/>
        <end position="26"/>
    </location>
</feature>
<dbReference type="InterPro" id="IPR002902">
    <property type="entry name" value="GNK2"/>
</dbReference>
<evidence type="ECO:0000256" key="9">
    <source>
        <dbReference type="ARBA" id="ARBA00022949"/>
    </source>
</evidence>